<reference evidence="1" key="1">
    <citation type="submission" date="2015-10" db="EMBL/GenBank/DDBJ databases">
        <title>Draft genome sequence of Salegentibacter mishustinae KCTC 12263.</title>
        <authorList>
            <person name="Lin W."/>
            <person name="Zheng Q."/>
        </authorList>
    </citation>
    <scope>NUCLEOTIDE SEQUENCE [LARGE SCALE GENOMIC DNA]</scope>
    <source>
        <strain evidence="1">KCTC 12263</strain>
    </source>
</reference>
<name>A0A0Q9ZF96_9FLAO</name>
<sequence length="96" mass="10909">MSGSYSSNLEGRFSYSKSQVYSSYRDMYQAIKGFLSKTRWSQVLNFSKALAGLRKISSIKINCFGKMPTAAYGADSKKCRFVIHNYDITQTKIYTS</sequence>
<dbReference type="EMBL" id="LKTP01000023">
    <property type="protein sequence ID" value="KRG28298.1"/>
    <property type="molecule type" value="Genomic_DNA"/>
</dbReference>
<organism evidence="1 2">
    <name type="scientific">Salegentibacter mishustinae</name>
    <dbReference type="NCBI Taxonomy" id="270918"/>
    <lineage>
        <taxon>Bacteria</taxon>
        <taxon>Pseudomonadati</taxon>
        <taxon>Bacteroidota</taxon>
        <taxon>Flavobacteriia</taxon>
        <taxon>Flavobacteriales</taxon>
        <taxon>Flavobacteriaceae</taxon>
        <taxon>Salegentibacter</taxon>
    </lineage>
</organism>
<dbReference type="Proteomes" id="UP000051643">
    <property type="component" value="Unassembled WGS sequence"/>
</dbReference>
<gene>
    <name evidence="1" type="ORF">APR42_05790</name>
</gene>
<comment type="caution">
    <text evidence="1">The sequence shown here is derived from an EMBL/GenBank/DDBJ whole genome shotgun (WGS) entry which is preliminary data.</text>
</comment>
<keyword evidence="2" id="KW-1185">Reference proteome</keyword>
<protein>
    <submittedName>
        <fullName evidence="1">Uncharacterized protein</fullName>
    </submittedName>
</protein>
<evidence type="ECO:0000313" key="2">
    <source>
        <dbReference type="Proteomes" id="UP000051643"/>
    </source>
</evidence>
<accession>A0A0Q9ZF96</accession>
<evidence type="ECO:0000313" key="1">
    <source>
        <dbReference type="EMBL" id="KRG28298.1"/>
    </source>
</evidence>
<dbReference type="AlphaFoldDB" id="A0A0Q9ZF96"/>
<proteinExistence type="predicted"/>